<feature type="DNA-binding region" description="Homeobox" evidence="9">
    <location>
        <begin position="210"/>
        <end position="269"/>
    </location>
</feature>
<evidence type="ECO:0000256" key="7">
    <source>
        <dbReference type="ARBA" id="ARBA00023163"/>
    </source>
</evidence>
<dbReference type="Proteomes" id="UP001163046">
    <property type="component" value="Unassembled WGS sequence"/>
</dbReference>
<evidence type="ECO:0000256" key="1">
    <source>
        <dbReference type="ARBA" id="ARBA00004123"/>
    </source>
</evidence>
<dbReference type="SUPFAM" id="SSF46689">
    <property type="entry name" value="Homeodomain-like"/>
    <property type="match status" value="3"/>
</dbReference>
<keyword evidence="6 9" id="KW-0238">DNA-binding</keyword>
<name>A0A9W9YW27_9CNID</name>
<dbReference type="InterPro" id="IPR009057">
    <property type="entry name" value="Homeodomain-like_sf"/>
</dbReference>
<evidence type="ECO:0000256" key="3">
    <source>
        <dbReference type="ARBA" id="ARBA00022473"/>
    </source>
</evidence>
<dbReference type="PRINTS" id="PR00027">
    <property type="entry name" value="PAIREDBOX"/>
</dbReference>
<comment type="subcellular location">
    <subcellularLocation>
        <location evidence="1 9 10">Nucleus</location>
    </subcellularLocation>
</comment>
<feature type="region of interest" description="Disordered" evidence="11">
    <location>
        <begin position="159"/>
        <end position="207"/>
    </location>
</feature>
<feature type="domain" description="Paired" evidence="13">
    <location>
        <begin position="11"/>
        <end position="137"/>
    </location>
</feature>
<comment type="similarity">
    <text evidence="2">Belongs to the paired homeobox family.</text>
</comment>
<keyword evidence="9 10" id="KW-0371">Homeobox</keyword>
<dbReference type="SMART" id="SM00351">
    <property type="entry name" value="PAX"/>
    <property type="match status" value="2"/>
</dbReference>
<organism evidence="14 15">
    <name type="scientific">Desmophyllum pertusum</name>
    <dbReference type="NCBI Taxonomy" id="174260"/>
    <lineage>
        <taxon>Eukaryota</taxon>
        <taxon>Metazoa</taxon>
        <taxon>Cnidaria</taxon>
        <taxon>Anthozoa</taxon>
        <taxon>Hexacorallia</taxon>
        <taxon>Scleractinia</taxon>
        <taxon>Caryophylliina</taxon>
        <taxon>Caryophylliidae</taxon>
        <taxon>Desmophyllum</taxon>
    </lineage>
</organism>
<evidence type="ECO:0000256" key="11">
    <source>
        <dbReference type="SAM" id="MobiDB-lite"/>
    </source>
</evidence>
<keyword evidence="15" id="KW-1185">Reference proteome</keyword>
<dbReference type="OrthoDB" id="3225452at2759"/>
<feature type="domain" description="Homeobox" evidence="12">
    <location>
        <begin position="208"/>
        <end position="268"/>
    </location>
</feature>
<keyword evidence="3" id="KW-0217">Developmental protein</keyword>
<keyword evidence="8 9" id="KW-0539">Nucleus</keyword>
<protein>
    <submittedName>
        <fullName evidence="14">Paired box protein Pax-3</fullName>
    </submittedName>
</protein>
<keyword evidence="4" id="KW-0563">Paired box</keyword>
<evidence type="ECO:0000256" key="5">
    <source>
        <dbReference type="ARBA" id="ARBA00023015"/>
    </source>
</evidence>
<proteinExistence type="inferred from homology"/>
<dbReference type="GO" id="GO:0000978">
    <property type="term" value="F:RNA polymerase II cis-regulatory region sequence-specific DNA binding"/>
    <property type="evidence" value="ECO:0007669"/>
    <property type="project" value="TreeGrafter"/>
</dbReference>
<dbReference type="InterPro" id="IPR001523">
    <property type="entry name" value="Paired_dom"/>
</dbReference>
<dbReference type="InterPro" id="IPR001356">
    <property type="entry name" value="HD"/>
</dbReference>
<evidence type="ECO:0000259" key="12">
    <source>
        <dbReference type="PROSITE" id="PS50071"/>
    </source>
</evidence>
<dbReference type="SMART" id="SM00389">
    <property type="entry name" value="HOX"/>
    <property type="match status" value="1"/>
</dbReference>
<dbReference type="PANTHER" id="PTHR45636:SF49">
    <property type="entry name" value="PAIRED BOX PROTEIN 3 HOMOLOG"/>
    <property type="match status" value="1"/>
</dbReference>
<dbReference type="Gene3D" id="1.10.10.60">
    <property type="entry name" value="Homeodomain-like"/>
    <property type="match status" value="1"/>
</dbReference>
<dbReference type="Gene3D" id="1.10.10.10">
    <property type="entry name" value="Winged helix-like DNA-binding domain superfamily/Winged helix DNA-binding domain"/>
    <property type="match status" value="3"/>
</dbReference>
<feature type="domain" description="Paired" evidence="13">
    <location>
        <begin position="343"/>
        <end position="453"/>
    </location>
</feature>
<evidence type="ECO:0000256" key="6">
    <source>
        <dbReference type="ARBA" id="ARBA00023125"/>
    </source>
</evidence>
<evidence type="ECO:0000256" key="9">
    <source>
        <dbReference type="PROSITE-ProRule" id="PRU00108"/>
    </source>
</evidence>
<dbReference type="PROSITE" id="PS50071">
    <property type="entry name" value="HOMEOBOX_2"/>
    <property type="match status" value="1"/>
</dbReference>
<dbReference type="GO" id="GO:0000981">
    <property type="term" value="F:DNA-binding transcription factor activity, RNA polymerase II-specific"/>
    <property type="evidence" value="ECO:0007669"/>
    <property type="project" value="TreeGrafter"/>
</dbReference>
<dbReference type="CDD" id="cd00086">
    <property type="entry name" value="homeodomain"/>
    <property type="match status" value="1"/>
</dbReference>
<dbReference type="GO" id="GO:0005634">
    <property type="term" value="C:nucleus"/>
    <property type="evidence" value="ECO:0007669"/>
    <property type="project" value="UniProtKB-SubCell"/>
</dbReference>
<dbReference type="PANTHER" id="PTHR45636">
    <property type="entry name" value="PAIRED BOX PROTEIN PAX-6-RELATED-RELATED"/>
    <property type="match status" value="1"/>
</dbReference>
<dbReference type="EMBL" id="MU827302">
    <property type="protein sequence ID" value="KAJ7365679.1"/>
    <property type="molecule type" value="Genomic_DNA"/>
</dbReference>
<evidence type="ECO:0000256" key="8">
    <source>
        <dbReference type="ARBA" id="ARBA00023242"/>
    </source>
</evidence>
<dbReference type="AlphaFoldDB" id="A0A9W9YW27"/>
<evidence type="ECO:0000259" key="13">
    <source>
        <dbReference type="PROSITE" id="PS51057"/>
    </source>
</evidence>
<sequence>MENSSRFPHAGPGRLNQLGGAYINGKALPKEIRHEILALAHQGFRPCDISRRLQITHGCISKLLSKYRKTGSIQAGGESVGRPRVITPRIAQRIMEYRMQQPGLFSWEIRDRLVQESLCSSENLPSLSSISRLLKNKDKLARASSNSNSHMIASILNLPSNEQPSSSSSSSLPSSSLDNNEQIADHKQKATVENVQDAEGSCDPFPLQIHRRERTKYTSHQLRELEAAFEINRYPSASGRDQLGRKIGVTEARIQVWFSNRRAKCKTRKHTIDETDSGTNETKECTCRPNSDPHILPRLMGPGTSMIFFPPDKLSRCADCKRRERDFKPCSRMENSSRFPHAGPGRLNQLGGAYINGKALPKEIRHEILALAHQGFRPCDISRRLQITHGCISKLLSKYRKTGSIQAGGESVGRPRVITPRIAQRIMEYRMQQPGLFFLGDTRSSCSRKSLQQ</sequence>
<evidence type="ECO:0000256" key="4">
    <source>
        <dbReference type="ARBA" id="ARBA00022724"/>
    </source>
</evidence>
<dbReference type="Pfam" id="PF00292">
    <property type="entry name" value="PAX"/>
    <property type="match status" value="2"/>
</dbReference>
<keyword evidence="5" id="KW-0805">Transcription regulation</keyword>
<dbReference type="InterPro" id="IPR043565">
    <property type="entry name" value="PAX_fam"/>
</dbReference>
<dbReference type="InterPro" id="IPR036388">
    <property type="entry name" value="WH-like_DNA-bd_sf"/>
</dbReference>
<comment type="caution">
    <text evidence="14">The sequence shown here is derived from an EMBL/GenBank/DDBJ whole genome shotgun (WGS) entry which is preliminary data.</text>
</comment>
<keyword evidence="7" id="KW-0804">Transcription</keyword>
<reference evidence="14" key="1">
    <citation type="submission" date="2023-01" db="EMBL/GenBank/DDBJ databases">
        <title>Genome assembly of the deep-sea coral Lophelia pertusa.</title>
        <authorList>
            <person name="Herrera S."/>
            <person name="Cordes E."/>
        </authorList>
    </citation>
    <scope>NUCLEOTIDE SEQUENCE</scope>
    <source>
        <strain evidence="14">USNM1676648</strain>
        <tissue evidence="14">Polyp</tissue>
    </source>
</reference>
<evidence type="ECO:0000256" key="2">
    <source>
        <dbReference type="ARBA" id="ARBA00005733"/>
    </source>
</evidence>
<evidence type="ECO:0000313" key="15">
    <source>
        <dbReference type="Proteomes" id="UP001163046"/>
    </source>
</evidence>
<evidence type="ECO:0000313" key="14">
    <source>
        <dbReference type="EMBL" id="KAJ7365679.1"/>
    </source>
</evidence>
<accession>A0A9W9YW27</accession>
<evidence type="ECO:0000256" key="10">
    <source>
        <dbReference type="RuleBase" id="RU000682"/>
    </source>
</evidence>
<gene>
    <name evidence="14" type="primary">PAX3_3</name>
    <name evidence="14" type="ORF">OS493_002392</name>
</gene>
<dbReference type="PROSITE" id="PS51057">
    <property type="entry name" value="PAIRED_2"/>
    <property type="match status" value="2"/>
</dbReference>
<feature type="compositionally biased region" description="Low complexity" evidence="11">
    <location>
        <begin position="159"/>
        <end position="180"/>
    </location>
</feature>
<dbReference type="Pfam" id="PF00046">
    <property type="entry name" value="Homeodomain"/>
    <property type="match status" value="1"/>
</dbReference>